<dbReference type="InterPro" id="IPR036179">
    <property type="entry name" value="Ig-like_dom_sf"/>
</dbReference>
<dbReference type="Gene3D" id="2.60.40.10">
    <property type="entry name" value="Immunoglobulins"/>
    <property type="match status" value="1"/>
</dbReference>
<dbReference type="EMBL" id="JBIYXZ010002079">
    <property type="protein sequence ID" value="KAL3052114.1"/>
    <property type="molecule type" value="Genomic_DNA"/>
</dbReference>
<sequence length="279" mass="30820">MARLAIILILVLNFEAGIHGQIVYTRPGENAILPCVGRSFSDPTCSNVAWVFNRDATLPDVGIDFVSRSLDSDCSLVVKNVSAEDVGLYKCGGSEEVYLNLLTISPSPLDADPMRDGEVKLKCSLFSHSTSGFCQKSTIPWVDETGTVLLDEGVGYHFHGQEKCVSSLTVRQQSGHNRKYTCRFDQDSVTKIQSDYTPDFIGGNQTEISNPDNITVVPHSYAMWAVRIAGVVLIIVSTVLIIKRICNTTCILKDKNKFRNDEEVRYENGGVHLADARWP</sequence>
<dbReference type="PANTHER" id="PTHR11422:SF5">
    <property type="entry name" value="DIVERSE IMMUNOGLOBULIN DOMAIN-CONTAINING PROTEIN 1.1 ISOFORM X1-RELATED"/>
    <property type="match status" value="1"/>
</dbReference>
<dbReference type="InterPro" id="IPR007110">
    <property type="entry name" value="Ig-like_dom"/>
</dbReference>
<dbReference type="AlphaFoldDB" id="A0ABD2GDE9"/>
<evidence type="ECO:0000313" key="4">
    <source>
        <dbReference type="EMBL" id="KAL3052114.1"/>
    </source>
</evidence>
<feature type="signal peptide" evidence="2">
    <location>
        <begin position="1"/>
        <end position="20"/>
    </location>
</feature>
<dbReference type="SUPFAM" id="SSF48726">
    <property type="entry name" value="Immunoglobulin"/>
    <property type="match status" value="1"/>
</dbReference>
<keyword evidence="2" id="KW-0732">Signal</keyword>
<dbReference type="InterPro" id="IPR013783">
    <property type="entry name" value="Ig-like_fold"/>
</dbReference>
<accession>A0ABD2GDE9</accession>
<gene>
    <name evidence="4" type="ORF">OYC64_004799</name>
</gene>
<dbReference type="PANTHER" id="PTHR11422">
    <property type="entry name" value="T-CELL SURFACE GLYCOPROTEIN CD4"/>
    <property type="match status" value="1"/>
</dbReference>
<feature type="domain" description="Ig-like" evidence="3">
    <location>
        <begin position="106"/>
        <end position="197"/>
    </location>
</feature>
<evidence type="ECO:0000256" key="2">
    <source>
        <dbReference type="SAM" id="SignalP"/>
    </source>
</evidence>
<reference evidence="4 5" key="2">
    <citation type="journal article" date="2024" name="G3 (Bethesda)">
        <title>The genome of the cryopelagic Antarctic bald notothen, Trematomus borchgrevinki.</title>
        <authorList>
            <person name="Rayamajhi N."/>
            <person name="Rivera-Colon A.G."/>
            <person name="Minhas B.F."/>
            <person name="Cheng C.C."/>
            <person name="Catchen J.M."/>
        </authorList>
    </citation>
    <scope>NUCLEOTIDE SEQUENCE [LARGE SCALE GENOMIC DNA]</scope>
    <source>
        <strain evidence="4">AGRC-2024</strain>
    </source>
</reference>
<name>A0ABD2GDE9_PAGBO</name>
<keyword evidence="1" id="KW-1133">Transmembrane helix</keyword>
<organism evidence="4 5">
    <name type="scientific">Pagothenia borchgrevinki</name>
    <name type="common">Bald rockcod</name>
    <name type="synonym">Trematomus borchgrevinki</name>
    <dbReference type="NCBI Taxonomy" id="8213"/>
    <lineage>
        <taxon>Eukaryota</taxon>
        <taxon>Metazoa</taxon>
        <taxon>Chordata</taxon>
        <taxon>Craniata</taxon>
        <taxon>Vertebrata</taxon>
        <taxon>Euteleostomi</taxon>
        <taxon>Actinopterygii</taxon>
        <taxon>Neopterygii</taxon>
        <taxon>Teleostei</taxon>
        <taxon>Neoteleostei</taxon>
        <taxon>Acanthomorphata</taxon>
        <taxon>Eupercaria</taxon>
        <taxon>Perciformes</taxon>
        <taxon>Notothenioidei</taxon>
        <taxon>Nototheniidae</taxon>
        <taxon>Pagothenia</taxon>
    </lineage>
</organism>
<dbReference type="PROSITE" id="PS50835">
    <property type="entry name" value="IG_LIKE"/>
    <property type="match status" value="2"/>
</dbReference>
<comment type="caution">
    <text evidence="4">The sequence shown here is derived from an EMBL/GenBank/DDBJ whole genome shotgun (WGS) entry which is preliminary data.</text>
</comment>
<keyword evidence="5" id="KW-1185">Reference proteome</keyword>
<feature type="chain" id="PRO_5044797749" description="Ig-like domain-containing protein" evidence="2">
    <location>
        <begin position="21"/>
        <end position="279"/>
    </location>
</feature>
<evidence type="ECO:0000313" key="5">
    <source>
        <dbReference type="Proteomes" id="UP001619887"/>
    </source>
</evidence>
<reference evidence="4 5" key="1">
    <citation type="journal article" date="2022" name="G3 (Bethesda)">
        <title>Evaluating Illumina-, Nanopore-, and PacBio-based genome assembly strategies with the bald notothen, Trematomus borchgrevinki.</title>
        <authorList>
            <person name="Rayamajhi N."/>
            <person name="Cheng C.C."/>
            <person name="Catchen J.M."/>
        </authorList>
    </citation>
    <scope>NUCLEOTIDE SEQUENCE [LARGE SCALE GENOMIC DNA]</scope>
    <source>
        <strain evidence="4">AGRC-2024</strain>
    </source>
</reference>
<feature type="transmembrane region" description="Helical" evidence="1">
    <location>
        <begin position="221"/>
        <end position="242"/>
    </location>
</feature>
<keyword evidence="1" id="KW-0472">Membrane</keyword>
<protein>
    <recommendedName>
        <fullName evidence="3">Ig-like domain-containing protein</fullName>
    </recommendedName>
</protein>
<dbReference type="Proteomes" id="UP001619887">
    <property type="component" value="Unassembled WGS sequence"/>
</dbReference>
<keyword evidence="1" id="KW-0812">Transmembrane</keyword>
<evidence type="ECO:0000256" key="1">
    <source>
        <dbReference type="SAM" id="Phobius"/>
    </source>
</evidence>
<feature type="domain" description="Ig-like" evidence="3">
    <location>
        <begin position="28"/>
        <end position="91"/>
    </location>
</feature>
<evidence type="ECO:0000259" key="3">
    <source>
        <dbReference type="PROSITE" id="PS50835"/>
    </source>
</evidence>
<proteinExistence type="predicted"/>